<comment type="caution">
    <text evidence="2">The sequence shown here is derived from an EMBL/GenBank/DDBJ whole genome shotgun (WGS) entry which is preliminary data.</text>
</comment>
<dbReference type="Pfam" id="PF12969">
    <property type="entry name" value="DUF3857"/>
    <property type="match status" value="1"/>
</dbReference>
<dbReference type="AlphaFoldDB" id="A0A926F800"/>
<proteinExistence type="predicted"/>
<sequence length="663" mass="76111">MRHIFLTLFSCFVINGIFGQEVNVVEPSLKYGKPSAEELSMTTYAPDTTATAVVLCKKTDVSYDFVTEDFRLEYAYEVKIKILKADGTSYANVTIPYYNSKDNYKSKEIVSQIEASSYNLEGGKTERTKMKKDFIFMERINDTYMQVKFSIPNVKVGTVIEYKYKILSDFYYTLNDWYAQQDIPTLYTEYNITIPEYFKFNIDMRGTEPLETKDEGKLFNFHINGHPLQCSGRHLCFKGRQLPAVRNDNYIWCVDDYSTQVNFELGGLDFPGALYKSFTQTWENIDKLLLDNQDFGGRLKMRNPYHEEMASLKLDQMASTEDKIASIFTFLKQRVKWDETYSLEGSRAKKIVKDGTASNAEINFIFMSMLRDAGIESFPVVMSRRNRGLIPYAHPSLQKLNTFIVAIANTDSTFVYLDGSVRDGYINVLPPALMVNRARLIMPGIGAKWVDLSQIGKNQLRSMVSAIIQPDGKICGTRTTNYRGQYASRFRHSFRSAKDSTEFVNQLASNEEIEVTGLQTDGINEFSPNAKEIVKFEKQATVNDDFIYLNPMVFLHVEKNPFTQSERKLPVEFPYPDQVILSVNLTIPDGYTVEEMPTPLQIKTEDGQGTCRYNLAMQANKLTINYMFNFNKLLYLSTEYPGLQSFWEMVANKNNETIVLKKL</sequence>
<dbReference type="Gene3D" id="3.10.620.30">
    <property type="match status" value="1"/>
</dbReference>
<dbReference type="Gene3D" id="2.60.120.1130">
    <property type="match status" value="1"/>
</dbReference>
<keyword evidence="3" id="KW-1185">Reference proteome</keyword>
<organism evidence="2 3">
    <name type="scientific">Jilunia laotingensis</name>
    <dbReference type="NCBI Taxonomy" id="2763675"/>
    <lineage>
        <taxon>Bacteria</taxon>
        <taxon>Pseudomonadati</taxon>
        <taxon>Bacteroidota</taxon>
        <taxon>Bacteroidia</taxon>
        <taxon>Bacteroidales</taxon>
        <taxon>Bacteroidaceae</taxon>
        <taxon>Jilunia</taxon>
    </lineage>
</organism>
<dbReference type="Gene3D" id="2.60.40.3140">
    <property type="match status" value="1"/>
</dbReference>
<name>A0A926F800_9BACT</name>
<evidence type="ECO:0000313" key="2">
    <source>
        <dbReference type="EMBL" id="MBC8593530.1"/>
    </source>
</evidence>
<reference evidence="2" key="1">
    <citation type="submission" date="2020-08" db="EMBL/GenBank/DDBJ databases">
        <title>Genome public.</title>
        <authorList>
            <person name="Liu C."/>
            <person name="Sun Q."/>
        </authorList>
    </citation>
    <scope>NUCLEOTIDE SEQUENCE</scope>
    <source>
        <strain evidence="2">N12</strain>
    </source>
</reference>
<dbReference type="Proteomes" id="UP000651085">
    <property type="component" value="Unassembled WGS sequence"/>
</dbReference>
<feature type="domain" description="DUF3857" evidence="1">
    <location>
        <begin position="69"/>
        <end position="209"/>
    </location>
</feature>
<dbReference type="EMBL" id="JACRTF010000001">
    <property type="protein sequence ID" value="MBC8593530.1"/>
    <property type="molecule type" value="Genomic_DNA"/>
</dbReference>
<accession>A0A926F800</accession>
<evidence type="ECO:0000313" key="3">
    <source>
        <dbReference type="Proteomes" id="UP000651085"/>
    </source>
</evidence>
<dbReference type="InterPro" id="IPR024618">
    <property type="entry name" value="DUF3857"/>
</dbReference>
<protein>
    <submittedName>
        <fullName evidence="2">DUF3857 domain-containing protein</fullName>
    </submittedName>
</protein>
<evidence type="ECO:0000259" key="1">
    <source>
        <dbReference type="Pfam" id="PF12969"/>
    </source>
</evidence>
<dbReference type="RefSeq" id="WP_262434657.1">
    <property type="nucleotide sequence ID" value="NZ_JACRTF010000001.1"/>
</dbReference>
<gene>
    <name evidence="2" type="ORF">H8744_09770</name>
</gene>